<evidence type="ECO:0000313" key="2">
    <source>
        <dbReference type="EMBL" id="AIY82296.1"/>
    </source>
</evidence>
<proteinExistence type="predicted"/>
<dbReference type="RefSeq" id="WP_039313161.1">
    <property type="nucleotide sequence ID" value="NZ_CP006905.1"/>
</dbReference>
<feature type="transmembrane region" description="Helical" evidence="1">
    <location>
        <begin position="12"/>
        <end position="31"/>
    </location>
</feature>
<dbReference type="Proteomes" id="UP000030635">
    <property type="component" value="Chromosome"/>
</dbReference>
<dbReference type="STRING" id="1561.NPD11_1509"/>
<keyword evidence="1" id="KW-0472">Membrane</keyword>
<dbReference type="eggNOG" id="ENOG50325N8">
    <property type="taxonomic scope" value="Bacteria"/>
</dbReference>
<dbReference type="OrthoDB" id="1913401at2"/>
<dbReference type="InterPro" id="IPR012902">
    <property type="entry name" value="N_methyl_site"/>
</dbReference>
<organism evidence="2 3">
    <name type="scientific">Clostridium baratii str. Sullivan</name>
    <dbReference type="NCBI Taxonomy" id="1415775"/>
    <lineage>
        <taxon>Bacteria</taxon>
        <taxon>Bacillati</taxon>
        <taxon>Bacillota</taxon>
        <taxon>Clostridia</taxon>
        <taxon>Eubacteriales</taxon>
        <taxon>Clostridiaceae</taxon>
        <taxon>Clostridium</taxon>
    </lineage>
</organism>
<evidence type="ECO:0008006" key="4">
    <source>
        <dbReference type="Google" id="ProtNLM"/>
    </source>
</evidence>
<dbReference type="AlphaFoldDB" id="A0A0A7FU27"/>
<dbReference type="Pfam" id="PF07963">
    <property type="entry name" value="N_methyl"/>
    <property type="match status" value="1"/>
</dbReference>
<evidence type="ECO:0000256" key="1">
    <source>
        <dbReference type="SAM" id="Phobius"/>
    </source>
</evidence>
<dbReference type="KEGG" id="cbv:U729_1486"/>
<keyword evidence="3" id="KW-1185">Reference proteome</keyword>
<keyword evidence="1" id="KW-1133">Transmembrane helix</keyword>
<dbReference type="Gene3D" id="3.30.700.10">
    <property type="entry name" value="Glycoprotein, Type 4 Pilin"/>
    <property type="match status" value="1"/>
</dbReference>
<keyword evidence="1" id="KW-0812">Transmembrane</keyword>
<gene>
    <name evidence="2" type="ORF">U729_1486</name>
</gene>
<sequence length="150" mass="16640">MKKKKGFTLIELIVVICISTILGALIISLFSSSNRMILRASKDNIMQDEARIIMDAIENDLRTAKPISITTDGVEFSKTASGTTKTYKYIKVGNEIRKIEGSNVLSIPSKNVEEFRITSGGAGDHYNIYLKLKSGSEEYEFSSVVVPRNK</sequence>
<reference evidence="2 3" key="1">
    <citation type="journal article" date="2015" name="Infect. Genet. Evol.">
        <title>Genomic sequences of six botulinum neurotoxin-producing strains representing three clostridial species illustrate the mobility and diversity of botulinum neurotoxin genes.</title>
        <authorList>
            <person name="Smith T.J."/>
            <person name="Hill K.K."/>
            <person name="Xie G."/>
            <person name="Foley B.T."/>
            <person name="Williamson C.H."/>
            <person name="Foster J.T."/>
            <person name="Johnson S.L."/>
            <person name="Chertkov O."/>
            <person name="Teshima H."/>
            <person name="Gibbons H.S."/>
            <person name="Johnsky L.A."/>
            <person name="Karavis M.A."/>
            <person name="Smith L.A."/>
        </authorList>
    </citation>
    <scope>NUCLEOTIDE SEQUENCE [LARGE SCALE GENOMIC DNA]</scope>
    <source>
        <strain evidence="2">Sullivan</strain>
    </source>
</reference>
<dbReference type="NCBIfam" id="TIGR02532">
    <property type="entry name" value="IV_pilin_GFxxxE"/>
    <property type="match status" value="1"/>
</dbReference>
<protein>
    <recommendedName>
        <fullName evidence="4">Prepilin-type N-terminal cleavage/methylation domain-containing protein</fullName>
    </recommendedName>
</protein>
<dbReference type="EMBL" id="CP006905">
    <property type="protein sequence ID" value="AIY82296.1"/>
    <property type="molecule type" value="Genomic_DNA"/>
</dbReference>
<dbReference type="HOGENOM" id="CLU_1640835_0_0_9"/>
<evidence type="ECO:0000313" key="3">
    <source>
        <dbReference type="Proteomes" id="UP000030635"/>
    </source>
</evidence>
<name>A0A0A7FU27_9CLOT</name>
<dbReference type="SUPFAM" id="SSF54523">
    <property type="entry name" value="Pili subunits"/>
    <property type="match status" value="1"/>
</dbReference>
<accession>A0A0A7FU27</accession>
<dbReference type="InterPro" id="IPR045584">
    <property type="entry name" value="Pilin-like"/>
</dbReference>